<evidence type="ECO:0000259" key="1">
    <source>
        <dbReference type="SMART" id="SM00849"/>
    </source>
</evidence>
<dbReference type="Gene3D" id="3.60.15.10">
    <property type="entry name" value="Ribonuclease Z/Hydroxyacylglutathione hydrolase-like"/>
    <property type="match status" value="1"/>
</dbReference>
<evidence type="ECO:0000313" key="2">
    <source>
        <dbReference type="EMBL" id="SED02236.1"/>
    </source>
</evidence>
<reference evidence="3" key="1">
    <citation type="submission" date="2016-10" db="EMBL/GenBank/DDBJ databases">
        <authorList>
            <person name="Varghese N."/>
            <person name="Submissions S."/>
        </authorList>
    </citation>
    <scope>NUCLEOTIDE SEQUENCE [LARGE SCALE GENOMIC DNA]</scope>
    <source>
        <strain evidence="3">DSM 44498</strain>
    </source>
</reference>
<dbReference type="InterPro" id="IPR050662">
    <property type="entry name" value="Sec-metab_biosynth-thioest"/>
</dbReference>
<dbReference type="SMART" id="SM00849">
    <property type="entry name" value="Lactamase_B"/>
    <property type="match status" value="1"/>
</dbReference>
<dbReference type="Gene3D" id="1.10.10.10">
    <property type="entry name" value="Winged helix-like DNA-binding domain superfamily/Winged helix DNA-binding domain"/>
    <property type="match status" value="1"/>
</dbReference>
<dbReference type="SUPFAM" id="SSF56281">
    <property type="entry name" value="Metallo-hydrolase/oxidoreductase"/>
    <property type="match status" value="1"/>
</dbReference>
<dbReference type="InterPro" id="IPR036388">
    <property type="entry name" value="WH-like_DNA-bd_sf"/>
</dbReference>
<evidence type="ECO:0000313" key="3">
    <source>
        <dbReference type="Proteomes" id="UP000183561"/>
    </source>
</evidence>
<proteinExistence type="predicted"/>
<dbReference type="OrthoDB" id="2971563at2"/>
<organism evidence="2 3">
    <name type="scientific">Rhodococcus koreensis</name>
    <dbReference type="NCBI Taxonomy" id="99653"/>
    <lineage>
        <taxon>Bacteria</taxon>
        <taxon>Bacillati</taxon>
        <taxon>Actinomycetota</taxon>
        <taxon>Actinomycetes</taxon>
        <taxon>Mycobacteriales</taxon>
        <taxon>Nocardiaceae</taxon>
        <taxon>Rhodococcus</taxon>
    </lineage>
</organism>
<dbReference type="PANTHER" id="PTHR23131">
    <property type="entry name" value="ENDORIBONUCLEASE LACTB2"/>
    <property type="match status" value="1"/>
</dbReference>
<gene>
    <name evidence="2" type="ORF">SAMN04490239_6446</name>
</gene>
<dbReference type="Pfam" id="PF00753">
    <property type="entry name" value="Lactamase_B"/>
    <property type="match status" value="1"/>
</dbReference>
<feature type="domain" description="Metallo-beta-lactamase" evidence="1">
    <location>
        <begin position="25"/>
        <end position="241"/>
    </location>
</feature>
<dbReference type="EMBL" id="FNSV01000005">
    <property type="protein sequence ID" value="SED02236.1"/>
    <property type="molecule type" value="Genomic_DNA"/>
</dbReference>
<sequence>MNISAAIGDGIFRIAVPITGSPLGHTLVYVVESPRGVVLVDAGWDDDAAWDALSTGLDEIGHGVAEVEGVVLTHFHPDHVGLCGRVREASGAWIAMHDSDRVHFDDMVAVRDTEWADAQKRTLRLAGASAADLAHFERDVRRTPPARPHAAPDRTLVDDEVIALAGRGLRVVHTPGHTPGHVCFYLDGVDVMFTGDHVLQKTSPHVGTSTVPLAERDALAEFMGSLHRVGSMRITRGLGAHGAVIDDVAGRAGALVEHHEEQLDHLHAAFGDEPITLWQVANLMRWYKPWAELPWAGKNLALSEAAAHLRHLVARGLVAAEPGEGAALFRRVRTSDSIAQHQECAAQTLRA</sequence>
<protein>
    <submittedName>
        <fullName evidence="2">Glyoxylase, beta-lactamase superfamily II</fullName>
    </submittedName>
</protein>
<accession>A0A1H4X9B6</accession>
<dbReference type="RefSeq" id="WP_072936965.1">
    <property type="nucleotide sequence ID" value="NZ_FNSV01000005.1"/>
</dbReference>
<dbReference type="PANTHER" id="PTHR23131:SF4">
    <property type="entry name" value="METALLO-BETA-LACTAMASE SUPERFAMILY POTEIN"/>
    <property type="match status" value="1"/>
</dbReference>
<name>A0A1H4X9B6_9NOCA</name>
<keyword evidence="3" id="KW-1185">Reference proteome</keyword>
<dbReference type="AlphaFoldDB" id="A0A1H4X9B6"/>
<dbReference type="InterPro" id="IPR001279">
    <property type="entry name" value="Metallo-B-lactamas"/>
</dbReference>
<dbReference type="InterPro" id="IPR036866">
    <property type="entry name" value="RibonucZ/Hydroxyglut_hydro"/>
</dbReference>
<dbReference type="Proteomes" id="UP000183561">
    <property type="component" value="Unassembled WGS sequence"/>
</dbReference>